<organism evidence="1 2">
    <name type="scientific">Spartinivicinus poritis</name>
    <dbReference type="NCBI Taxonomy" id="2994640"/>
    <lineage>
        <taxon>Bacteria</taxon>
        <taxon>Pseudomonadati</taxon>
        <taxon>Pseudomonadota</taxon>
        <taxon>Gammaproteobacteria</taxon>
        <taxon>Oceanospirillales</taxon>
        <taxon>Zooshikellaceae</taxon>
        <taxon>Spartinivicinus</taxon>
    </lineage>
</organism>
<dbReference type="EMBL" id="JAPMOU010000016">
    <property type="protein sequence ID" value="MDE1463058.1"/>
    <property type="molecule type" value="Genomic_DNA"/>
</dbReference>
<sequence>MILKTIKWLLILLALILSLILTTWLTAPIWLERLTNYFIAPYGLHAHSQKVTTHWPFQLDIKSLNLVSANNPANQPLIQVEQLTLSLHLLLASQLPVEIVVAMNNSTLQLEQLKALKSTTSKDTPANSWSINKLLGIPISWKISNFKINSLQHPTVSLFSYLEQNQAGPRLKLHLTHNKQTFLNINTQWQTDNNQLISKVSVIPAALTPLLNLSKPLTFVTPDSSQLEANLKLNLPDAFLPGDFLNKNKLKQISGNGTIQYQAASTMGEITIEANWQQQQGTFTAQLTPHIHWNNPSTNPHNPALNIQTNQANNAAKHLFPHPKRVTFSCQSPLEIIYQFNQQQANLTGECHTNLTHPQYQLQLISQLESANKLTLWHIYSKLHGQLAPAAESINEFSSQLNGYLQLSANSISFQLTDSATASLTTAEFEPYAANAVQLLIKQLSADITDLNKPYSSFKLSTLFDLTLKQPTLFSQPISQKITSQHQVKIINQLTEYQGNWQIGQIATLTKQLQWQLSKQQAAISWQLNVSDAAQLANYLAPMMPNWPTPLSIQSGQFDSHFSGTVLFNPLLISGKMLSKINQFNLLYEKNNVNNINGELQFRVKNNHITSSKSHPNSLKVELIDIGIPIEAISTQLRFSSDLNQPTQPKIQLKQLKASLLGGTITAPNLNVIPFSNQQIAISVKAIDLAKLVALEQQPAVTAAGIISGKLPVKIVKNKPSIHNGTLQATGSGWIKVKQPALTESLSASNENLKLALSALANFQYDRLESDVELAPNGDLVLSVSLAGKNPDFYQGKRIHFNYKQEENIYLLIKSIQLGQYIGENVTKKLQRPSRD</sequence>
<dbReference type="Proteomes" id="UP001528823">
    <property type="component" value="Unassembled WGS sequence"/>
</dbReference>
<dbReference type="InterPro" id="IPR021730">
    <property type="entry name" value="YdbH"/>
</dbReference>
<keyword evidence="2" id="KW-1185">Reference proteome</keyword>
<gene>
    <name evidence="1" type="ORF">ORQ98_13905</name>
</gene>
<dbReference type="RefSeq" id="WP_274689405.1">
    <property type="nucleotide sequence ID" value="NZ_JAPMOU010000016.1"/>
</dbReference>
<evidence type="ECO:0000313" key="2">
    <source>
        <dbReference type="Proteomes" id="UP001528823"/>
    </source>
</evidence>
<accession>A0ABT5U9L5</accession>
<dbReference type="Pfam" id="PF11739">
    <property type="entry name" value="YdbH-like"/>
    <property type="match status" value="1"/>
</dbReference>
<proteinExistence type="predicted"/>
<evidence type="ECO:0000313" key="1">
    <source>
        <dbReference type="EMBL" id="MDE1463058.1"/>
    </source>
</evidence>
<protein>
    <submittedName>
        <fullName evidence="1">YdbH domain-containing protein</fullName>
    </submittedName>
</protein>
<comment type="caution">
    <text evidence="1">The sequence shown here is derived from an EMBL/GenBank/DDBJ whole genome shotgun (WGS) entry which is preliminary data.</text>
</comment>
<reference evidence="1 2" key="1">
    <citation type="submission" date="2022-11" db="EMBL/GenBank/DDBJ databases">
        <title>Spartinivicinus poritis sp. nov., isolated from scleractinian coral Porites lutea.</title>
        <authorList>
            <person name="Zhang G."/>
            <person name="Cai L."/>
            <person name="Wei Q."/>
        </authorList>
    </citation>
    <scope>NUCLEOTIDE SEQUENCE [LARGE SCALE GENOMIC DNA]</scope>
    <source>
        <strain evidence="1 2">A2-2</strain>
    </source>
</reference>
<name>A0ABT5U9L5_9GAMM</name>